<dbReference type="InterPro" id="IPR006366">
    <property type="entry name" value="CobA/CysG_C"/>
</dbReference>
<dbReference type="FunFam" id="3.30.950.10:FF:000001">
    <property type="entry name" value="Siroheme synthase"/>
    <property type="match status" value="1"/>
</dbReference>
<dbReference type="PROSITE" id="PS00840">
    <property type="entry name" value="SUMT_2"/>
    <property type="match status" value="1"/>
</dbReference>
<dbReference type="PROSITE" id="PS00839">
    <property type="entry name" value="SUMT_1"/>
    <property type="match status" value="1"/>
</dbReference>
<reference evidence="9" key="1">
    <citation type="submission" date="2019-11" db="EMBL/GenBank/DDBJ databases">
        <authorList>
            <person name="Feng L."/>
        </authorList>
    </citation>
    <scope>NUCLEOTIDE SEQUENCE</scope>
    <source>
        <strain evidence="9">AcaccaeLFYP115</strain>
    </source>
</reference>
<keyword evidence="4" id="KW-0949">S-adenosyl-L-methionine</keyword>
<organism evidence="9">
    <name type="scientific">Anaerostipes caccae</name>
    <dbReference type="NCBI Taxonomy" id="105841"/>
    <lineage>
        <taxon>Bacteria</taxon>
        <taxon>Bacillati</taxon>
        <taxon>Bacillota</taxon>
        <taxon>Clostridia</taxon>
        <taxon>Lachnospirales</taxon>
        <taxon>Lachnospiraceae</taxon>
        <taxon>Anaerostipes</taxon>
    </lineage>
</organism>
<feature type="domain" description="Tetrapyrrole methylase" evidence="7">
    <location>
        <begin position="5"/>
        <end position="216"/>
    </location>
</feature>
<feature type="domain" description="Tetrapyrrole biosynthesis uroporphyrinogen III synthase" evidence="8">
    <location>
        <begin position="267"/>
        <end position="492"/>
    </location>
</feature>
<gene>
    <name evidence="9" type="primary">nasF</name>
    <name evidence="9" type="ORF">ACLFYP115_01363</name>
</gene>
<comment type="similarity">
    <text evidence="6">Belongs to the precorrin methyltransferase family.</text>
</comment>
<evidence type="ECO:0000313" key="9">
    <source>
        <dbReference type="EMBL" id="VYT02919.1"/>
    </source>
</evidence>
<name>A0A6N2TDQ1_9FIRM</name>
<dbReference type="Gene3D" id="3.30.950.10">
    <property type="entry name" value="Methyltransferase, Cobalt-precorrin-4 Transmethylase, Domain 2"/>
    <property type="match status" value="1"/>
</dbReference>
<dbReference type="PANTHER" id="PTHR45790:SF3">
    <property type="entry name" value="S-ADENOSYL-L-METHIONINE-DEPENDENT UROPORPHYRINOGEN III METHYLTRANSFERASE, CHLOROPLASTIC"/>
    <property type="match status" value="1"/>
</dbReference>
<dbReference type="CDD" id="cd11642">
    <property type="entry name" value="SUMT"/>
    <property type="match status" value="1"/>
</dbReference>
<dbReference type="InterPro" id="IPR036108">
    <property type="entry name" value="4pyrrol_syn_uPrphyn_synt_sf"/>
</dbReference>
<protein>
    <recommendedName>
        <fullName evidence="1">uroporphyrinogen-III C-methyltransferase</fullName>
        <ecNumber evidence="1">2.1.1.107</ecNumber>
    </recommendedName>
</protein>
<dbReference type="InterPro" id="IPR003754">
    <property type="entry name" value="4pyrrol_synth_uPrphyn_synth"/>
</dbReference>
<evidence type="ECO:0000256" key="5">
    <source>
        <dbReference type="ARBA" id="ARBA00023244"/>
    </source>
</evidence>
<dbReference type="Gene3D" id="3.40.50.10090">
    <property type="match status" value="2"/>
</dbReference>
<keyword evidence="5" id="KW-0627">Porphyrin biosynthesis</keyword>
<dbReference type="Pfam" id="PF00590">
    <property type="entry name" value="TP_methylase"/>
    <property type="match status" value="1"/>
</dbReference>
<dbReference type="GO" id="GO:0004851">
    <property type="term" value="F:uroporphyrin-III C-methyltransferase activity"/>
    <property type="evidence" value="ECO:0007669"/>
    <property type="project" value="UniProtKB-EC"/>
</dbReference>
<keyword evidence="3 6" id="KW-0808">Transferase</keyword>
<dbReference type="InterPro" id="IPR035996">
    <property type="entry name" value="4pyrrol_Methylase_sf"/>
</dbReference>
<dbReference type="GO" id="GO:0019354">
    <property type="term" value="P:siroheme biosynthetic process"/>
    <property type="evidence" value="ECO:0007669"/>
    <property type="project" value="InterPro"/>
</dbReference>
<evidence type="ECO:0000256" key="2">
    <source>
        <dbReference type="ARBA" id="ARBA00022603"/>
    </source>
</evidence>
<dbReference type="InterPro" id="IPR000878">
    <property type="entry name" value="4pyrrol_Mease"/>
</dbReference>
<dbReference type="NCBIfam" id="NF004790">
    <property type="entry name" value="PRK06136.1"/>
    <property type="match status" value="1"/>
</dbReference>
<keyword evidence="2 6" id="KW-0489">Methyltransferase</keyword>
<dbReference type="FunFam" id="3.40.1010.10:FF:000001">
    <property type="entry name" value="Siroheme synthase"/>
    <property type="match status" value="1"/>
</dbReference>
<evidence type="ECO:0000256" key="1">
    <source>
        <dbReference type="ARBA" id="ARBA00012162"/>
    </source>
</evidence>
<dbReference type="NCBIfam" id="TIGR01469">
    <property type="entry name" value="cobA_cysG_Cterm"/>
    <property type="match status" value="1"/>
</dbReference>
<evidence type="ECO:0000256" key="6">
    <source>
        <dbReference type="RuleBase" id="RU003960"/>
    </source>
</evidence>
<evidence type="ECO:0000256" key="3">
    <source>
        <dbReference type="ARBA" id="ARBA00022679"/>
    </source>
</evidence>
<dbReference type="InterPro" id="IPR014777">
    <property type="entry name" value="4pyrrole_Mease_sub1"/>
</dbReference>
<evidence type="ECO:0000256" key="4">
    <source>
        <dbReference type="ARBA" id="ARBA00022691"/>
    </source>
</evidence>
<dbReference type="AlphaFoldDB" id="A0A6N2TDQ1"/>
<dbReference type="GO" id="GO:0004852">
    <property type="term" value="F:uroporphyrinogen-III synthase activity"/>
    <property type="evidence" value="ECO:0007669"/>
    <property type="project" value="InterPro"/>
</dbReference>
<dbReference type="GO" id="GO:0032259">
    <property type="term" value="P:methylation"/>
    <property type="evidence" value="ECO:0007669"/>
    <property type="project" value="UniProtKB-KW"/>
</dbReference>
<dbReference type="RefSeq" id="WP_006567014.1">
    <property type="nucleotide sequence ID" value="NZ_BAABZP010000002.1"/>
</dbReference>
<evidence type="ECO:0000259" key="8">
    <source>
        <dbReference type="Pfam" id="PF02602"/>
    </source>
</evidence>
<dbReference type="InterPro" id="IPR003043">
    <property type="entry name" value="Uropor_MeTrfase_CS"/>
</dbReference>
<dbReference type="InterPro" id="IPR014776">
    <property type="entry name" value="4pyrrole_Mease_sub2"/>
</dbReference>
<dbReference type="CDD" id="cd06578">
    <property type="entry name" value="HemD"/>
    <property type="match status" value="1"/>
</dbReference>
<proteinExistence type="inferred from homology"/>
<dbReference type="InterPro" id="IPR050161">
    <property type="entry name" value="Siro_Cobalamin_biosynth"/>
</dbReference>
<sequence>MKTGKVWLVGAGPGSISLLTIKAAEVLQKADVIIYDSLIGTEILSALPKTADYIYVGKRSGQHTMPQEEINLLLLKEAQKGRFVVRLKGGDPFLFGRGGEELELLKEHQIPFEIVPGITSPIAVPEYNGIPVTHRDFSSSVHIITGHKKAGSEYDIDFEALVRTKGTLVFLMGISSLPDIADSLISAGMDPQMPAAVLSRGTTAGQKRVAAPLRELPEAVCKSRIKTPAVIVVGQVCRFSKDFAWYEDLPLAGCRILLTRPKELIKKTAAMFRDQGAEVLEMPSISIEPVRDQRKLSMALEKINSYDWIVFTSVNGVRIFFEEMKHQKKDIRSLGSCRIASIGAGTKNALEERGLFCDLVPEHYDGVSLAGTLADRLTGTEHILIPRAASGNQEMIRILHKKPGIQTDDIGIYDTQYENWQLVPVKEMIESGEIDWTVFTSASTVRGFAAAVADTCIKGMKAACIGEQTARAAEEVGMKVYIAEQASAESLVRLVSEHQTGSKL</sequence>
<dbReference type="SUPFAM" id="SSF53790">
    <property type="entry name" value="Tetrapyrrole methylase"/>
    <property type="match status" value="1"/>
</dbReference>
<dbReference type="SUPFAM" id="SSF69618">
    <property type="entry name" value="HemD-like"/>
    <property type="match status" value="1"/>
</dbReference>
<dbReference type="EMBL" id="CACRSQ010000003">
    <property type="protein sequence ID" value="VYT02919.1"/>
    <property type="molecule type" value="Genomic_DNA"/>
</dbReference>
<accession>A0A6N2TDQ1</accession>
<dbReference type="Pfam" id="PF02602">
    <property type="entry name" value="HEM4"/>
    <property type="match status" value="1"/>
</dbReference>
<dbReference type="EC" id="2.1.1.107" evidence="1"/>
<dbReference type="Gene3D" id="3.40.1010.10">
    <property type="entry name" value="Cobalt-precorrin-4 Transmethylase, Domain 1"/>
    <property type="match status" value="1"/>
</dbReference>
<evidence type="ECO:0000259" key="7">
    <source>
        <dbReference type="Pfam" id="PF00590"/>
    </source>
</evidence>
<dbReference type="PANTHER" id="PTHR45790">
    <property type="entry name" value="SIROHEME SYNTHASE-RELATED"/>
    <property type="match status" value="1"/>
</dbReference>